<comment type="caution">
    <text evidence="1">The sequence shown here is derived from an EMBL/GenBank/DDBJ whole genome shotgun (WGS) entry which is preliminary data.</text>
</comment>
<dbReference type="Proteomes" id="UP000235388">
    <property type="component" value="Unassembled WGS sequence"/>
</dbReference>
<keyword evidence="2" id="KW-1185">Reference proteome</keyword>
<feature type="non-terminal residue" evidence="1">
    <location>
        <position position="81"/>
    </location>
</feature>
<sequence>KQQLCQFFYPQRLKTGSPWHSISIALEYLDHIITSRYRSRIIPFQHTLVHFPPVPNQAVDLLQSNTPPFSSIGTSPCLPVG</sequence>
<accession>A0A2N5W5X1</accession>
<protein>
    <submittedName>
        <fullName evidence="1">Uncharacterized protein</fullName>
    </submittedName>
</protein>
<evidence type="ECO:0000313" key="1">
    <source>
        <dbReference type="EMBL" id="PLW57623.1"/>
    </source>
</evidence>
<organism evidence="1 2">
    <name type="scientific">Puccinia coronata f. sp. avenae</name>
    <dbReference type="NCBI Taxonomy" id="200324"/>
    <lineage>
        <taxon>Eukaryota</taxon>
        <taxon>Fungi</taxon>
        <taxon>Dikarya</taxon>
        <taxon>Basidiomycota</taxon>
        <taxon>Pucciniomycotina</taxon>
        <taxon>Pucciniomycetes</taxon>
        <taxon>Pucciniales</taxon>
        <taxon>Pucciniaceae</taxon>
        <taxon>Puccinia</taxon>
    </lineage>
</organism>
<gene>
    <name evidence="1" type="ORF">PCANC_01121</name>
</gene>
<dbReference type="AlphaFoldDB" id="A0A2N5W5X1"/>
<feature type="non-terminal residue" evidence="1">
    <location>
        <position position="1"/>
    </location>
</feature>
<evidence type="ECO:0000313" key="2">
    <source>
        <dbReference type="Proteomes" id="UP000235388"/>
    </source>
</evidence>
<reference evidence="1 2" key="1">
    <citation type="submission" date="2017-11" db="EMBL/GenBank/DDBJ databases">
        <title>De novo assembly and phasing of dikaryotic genomes from two isolates of Puccinia coronata f. sp. avenae, the causal agent of oat crown rust.</title>
        <authorList>
            <person name="Miller M.E."/>
            <person name="Zhang Y."/>
            <person name="Omidvar V."/>
            <person name="Sperschneider J."/>
            <person name="Schwessinger B."/>
            <person name="Raley C."/>
            <person name="Palmer J.M."/>
            <person name="Garnica D."/>
            <person name="Upadhyaya N."/>
            <person name="Rathjen J."/>
            <person name="Taylor J.M."/>
            <person name="Park R.F."/>
            <person name="Dodds P.N."/>
            <person name="Hirsch C.D."/>
            <person name="Kianian S.F."/>
            <person name="Figueroa M."/>
        </authorList>
    </citation>
    <scope>NUCLEOTIDE SEQUENCE [LARGE SCALE GENOMIC DNA]</scope>
    <source>
        <strain evidence="1">12NC29</strain>
    </source>
</reference>
<dbReference type="EMBL" id="PGCJ01000009">
    <property type="protein sequence ID" value="PLW57623.1"/>
    <property type="molecule type" value="Genomic_DNA"/>
</dbReference>
<name>A0A2N5W5X1_9BASI</name>
<proteinExistence type="predicted"/>